<dbReference type="Gene3D" id="2.30.150.10">
    <property type="entry name" value="DNA-directed RNA polymerase, beta subunit, external 1 domain"/>
    <property type="match status" value="1"/>
</dbReference>
<dbReference type="CDD" id="cd00653">
    <property type="entry name" value="RNA_pol_B_RPB2"/>
    <property type="match status" value="1"/>
</dbReference>
<evidence type="ECO:0000259" key="13">
    <source>
        <dbReference type="Pfam" id="PF04565"/>
    </source>
</evidence>
<dbReference type="InterPro" id="IPR037034">
    <property type="entry name" value="RNA_pol_Rpb2_2_sf"/>
</dbReference>
<dbReference type="Pfam" id="PF04565">
    <property type="entry name" value="RNA_pol_Rpb2_3"/>
    <property type="match status" value="1"/>
</dbReference>
<evidence type="ECO:0000256" key="7">
    <source>
        <dbReference type="ARBA" id="ARBA00026088"/>
    </source>
</evidence>
<evidence type="ECO:0000259" key="12">
    <source>
        <dbReference type="Pfam" id="PF04560"/>
    </source>
</evidence>
<evidence type="ECO:0000256" key="3">
    <source>
        <dbReference type="ARBA" id="ARBA00022478"/>
    </source>
</evidence>
<comment type="subunit">
    <text evidence="7 10">In plastids the minimal PEP RNA polymerase catalytic core is composed of four subunits: alpha, beta, beta', and beta''. When a (nuclear-encoded) sigma factor is associated with the core the holoenzyme is formed, which can initiate transcription.</text>
</comment>
<dbReference type="Gene3D" id="2.40.50.150">
    <property type="match status" value="1"/>
</dbReference>
<dbReference type="EC" id="2.7.7.6" evidence="10"/>
<feature type="domain" description="RNA polymerase Rpb2" evidence="12">
    <location>
        <begin position="1131"/>
        <end position="1206"/>
    </location>
</feature>
<dbReference type="Gene3D" id="3.90.1110.10">
    <property type="entry name" value="RNA polymerase Rpb2, domain 2"/>
    <property type="match status" value="1"/>
</dbReference>
<dbReference type="Pfam" id="PF00562">
    <property type="entry name" value="RNA_pol_Rpb2_6"/>
    <property type="match status" value="1"/>
</dbReference>
<evidence type="ECO:0000256" key="8">
    <source>
        <dbReference type="ARBA" id="ARBA00048552"/>
    </source>
</evidence>
<keyword evidence="5 10" id="KW-0548">Nucleotidyltransferase</keyword>
<dbReference type="PANTHER" id="PTHR20856">
    <property type="entry name" value="DNA-DIRECTED RNA POLYMERASE I SUBUNIT 2"/>
    <property type="match status" value="1"/>
</dbReference>
<feature type="domain" description="RNA polymerase Rpb2" evidence="13">
    <location>
        <begin position="487"/>
        <end position="550"/>
    </location>
</feature>
<dbReference type="PROSITE" id="PS01166">
    <property type="entry name" value="RNA_POL_BETA"/>
    <property type="match status" value="1"/>
</dbReference>
<dbReference type="Gene3D" id="2.40.50.100">
    <property type="match status" value="1"/>
</dbReference>
<evidence type="ECO:0000259" key="11">
    <source>
        <dbReference type="Pfam" id="PF00562"/>
    </source>
</evidence>
<dbReference type="EMBL" id="MK085993">
    <property type="protein sequence ID" value="QBX98144.1"/>
    <property type="molecule type" value="Genomic_DNA"/>
</dbReference>
<dbReference type="InterPro" id="IPR007645">
    <property type="entry name" value="RNA_pol_Rpb2_3"/>
</dbReference>
<evidence type="ECO:0000256" key="9">
    <source>
        <dbReference type="RuleBase" id="RU000434"/>
    </source>
</evidence>
<dbReference type="InterPro" id="IPR015712">
    <property type="entry name" value="DNA-dir_RNA_pol_su2"/>
</dbReference>
<evidence type="ECO:0000256" key="10">
    <source>
        <dbReference type="RuleBase" id="RU363031"/>
    </source>
</evidence>
<comment type="similarity">
    <text evidence="2 9">Belongs to the RNA polymerase beta chain family.</text>
</comment>
<keyword evidence="6 10" id="KW-0804">Transcription</keyword>
<dbReference type="InterPro" id="IPR037033">
    <property type="entry name" value="DNA-dir_RNAP_su2_hyb_sf"/>
</dbReference>
<dbReference type="Gene3D" id="3.90.1100.10">
    <property type="match status" value="2"/>
</dbReference>
<feature type="domain" description="DNA-directed RNA polymerase subunit 2 hybrid-binding" evidence="11">
    <location>
        <begin position="698"/>
        <end position="1129"/>
    </location>
</feature>
<dbReference type="SUPFAM" id="SSF64484">
    <property type="entry name" value="beta and beta-prime subunits of DNA dependent RNA-polymerase"/>
    <property type="match status" value="1"/>
</dbReference>
<name>A0A4D6C398_9CHLO</name>
<dbReference type="InterPro" id="IPR007121">
    <property type="entry name" value="RNA_pol_bsu_CS"/>
</dbReference>
<dbReference type="RefSeq" id="YP_009646386.1">
    <property type="nucleotide sequence ID" value="NC_042487.1"/>
</dbReference>
<comment type="catalytic activity">
    <reaction evidence="8 10">
        <text>RNA(n) + a ribonucleoside 5'-triphosphate = RNA(n+1) + diphosphate</text>
        <dbReference type="Rhea" id="RHEA:21248"/>
        <dbReference type="Rhea" id="RHEA-COMP:14527"/>
        <dbReference type="Rhea" id="RHEA-COMP:17342"/>
        <dbReference type="ChEBI" id="CHEBI:33019"/>
        <dbReference type="ChEBI" id="CHEBI:61557"/>
        <dbReference type="ChEBI" id="CHEBI:140395"/>
        <dbReference type="EC" id="2.7.7.6"/>
    </reaction>
</comment>
<organism evidence="14">
    <name type="scientific">Chloroparvula japonica</name>
    <dbReference type="NCBI Taxonomy" id="1411623"/>
    <lineage>
        <taxon>Eukaryota</taxon>
        <taxon>Viridiplantae</taxon>
        <taxon>Chlorophyta</taxon>
        <taxon>Chloropicophyceae</taxon>
        <taxon>Chloropicales</taxon>
        <taxon>Chloropicaceae</taxon>
        <taxon>Chloroparvula</taxon>
    </lineage>
</organism>
<proteinExistence type="inferred from homology"/>
<geneLocation type="chloroplast" evidence="14"/>
<dbReference type="AlphaFoldDB" id="A0A4D6C398"/>
<evidence type="ECO:0000256" key="5">
    <source>
        <dbReference type="ARBA" id="ARBA00022695"/>
    </source>
</evidence>
<dbReference type="InterPro" id="IPR007120">
    <property type="entry name" value="DNA-dir_RNAP_su2_dom"/>
</dbReference>
<dbReference type="GO" id="GO:0006351">
    <property type="term" value="P:DNA-templated transcription"/>
    <property type="evidence" value="ECO:0007669"/>
    <property type="project" value="InterPro"/>
</dbReference>
<dbReference type="InterPro" id="IPR014724">
    <property type="entry name" value="RNA_pol_RPB2_OB-fold"/>
</dbReference>
<dbReference type="GO" id="GO:0000428">
    <property type="term" value="C:DNA-directed RNA polymerase complex"/>
    <property type="evidence" value="ECO:0007669"/>
    <property type="project" value="UniProtKB-KW"/>
</dbReference>
<keyword evidence="3 10" id="KW-0240">DNA-directed RNA polymerase</keyword>
<accession>A0A4D6C398</accession>
<protein>
    <recommendedName>
        <fullName evidence="10">DNA-directed RNA polymerase subunit beta</fullName>
        <ecNumber evidence="10">2.7.7.6</ecNumber>
    </recommendedName>
</protein>
<dbReference type="InterPro" id="IPR007641">
    <property type="entry name" value="RNA_pol_Rpb2_7"/>
</dbReference>
<evidence type="ECO:0000256" key="1">
    <source>
        <dbReference type="ARBA" id="ARBA00004026"/>
    </source>
</evidence>
<sequence length="1215" mass="137141">MLQNRYTIHDLAEAQRRSYVRFLTSGLKYELACFPCFRAGWLELVLHPSTCRIRLPRERISEMICKRNNVTIPMYVAASLIDRSTGEVVHSWMSLSRIPLLFGAGSFLYRGVHWTIVHQMIRAPGPYRDRTRDKDKPNITLLCEVGSRINIQYSRDYINWEKTASMNWKKLSKLGIIFPSPTSSIKKKSSKPRTTEIVWGRDDSERLPAELFLPAIGVARLFNEVDDNSNGSLLTTPLTSFSVCNSPSKVNSYKIALSNLLDYYFQLKESSTRNLEGSTAKGRLDTEFLSSLEVVETNSYSSKRVLKLRGLDRRRVTKNFRLKRSTARLRRSFAPILGCSDAVKAGYIGRIGRMRLNARYGLNPTGPPYITGYDLLQLITEFNTEYRPKALFSKDDRDNLMHRHLRSSGDLIQACWRCGFIKGHKDLLTHLTTLSKRQIQLRKLIDSSRFQSNFNLNPSSFVDLFRRPIEEEIRIFVTTSPLSQWHPGTNALDDLAHPRRCTSLGPAGLSRDRATIEVRNIHPSHFGRLCSIETPEGKNVGVVNSLALGARADKYGFVLTPYLKVRHRQVLQHNSTSYLHPLIEAQGDWVAANDMFVSPSGRLSNRRQRSRYQKRFSAVAPHLINWFGAMPPQMLSASAALIPFVEHNDGNRALMGSNMQRQALPLMRPERPIVGTGLEPIVATDSRSSIRAIASGYVYWVSSHQVRVHSILHWRKGRFSTINYNLGRYKATQRGTFTDHCPWVTEGQWIQTGDLIADGAGCHKGDLALGRNLLVAYMPWEGYNYEDAVVVNQRLVDEDLMTSIHIKSYSVTLPEVDPSVYKDSDALPPSLIGHYDVIHGEYPGTFLGRVGTPLKHRRLLDRDGIVHVGSWVEAGNILVGVIELLARKKPVSGARKLVIDIFGDQEARRYRDHSLRVPRAIKGRVVGLRGDRPSWSRLVSPKSKRGTIHPSIEMSVLVAQRCKIRVGDKIAGRHGNKGVIARILPRQDMPYLASGLTVDVILNPLGVPSRMNVGQVYEGLLGLAGKLLGQQYRVLPFDEIFGSEASYGLVHGKLLEARRRLNAPWVFNPQAPGKACAFDGRTGEPLEQMVMLTTSYILKLEHRVDEKIHARTTGPYSLLTQQPVRGRSRKGGQRLGEMEVWALEGFGAAYTLHEMLTTKSDDIELRRAMSLRLAKGIYGFKPPFQSQPETFKLLMVELRALCLKMMSDKDPASDF</sequence>
<evidence type="ECO:0000313" key="14">
    <source>
        <dbReference type="EMBL" id="QBX98144.1"/>
    </source>
</evidence>
<keyword evidence="14" id="KW-0150">Chloroplast</keyword>
<comment type="function">
    <text evidence="1 10">DNA-dependent RNA polymerase catalyzes the transcription of DNA into RNA using the four ribonucleoside triphosphates as substrates.</text>
</comment>
<dbReference type="GO" id="GO:0032549">
    <property type="term" value="F:ribonucleoside binding"/>
    <property type="evidence" value="ECO:0007669"/>
    <property type="project" value="InterPro"/>
</dbReference>
<dbReference type="Pfam" id="PF04560">
    <property type="entry name" value="RNA_pol_Rpb2_7"/>
    <property type="match status" value="1"/>
</dbReference>
<gene>
    <name evidence="14" type="primary">rpoB</name>
</gene>
<keyword evidence="4 10" id="KW-0808">Transferase</keyword>
<dbReference type="GeneID" id="40351152"/>
<evidence type="ECO:0000256" key="4">
    <source>
        <dbReference type="ARBA" id="ARBA00022679"/>
    </source>
</evidence>
<dbReference type="Gene3D" id="3.90.1800.10">
    <property type="entry name" value="RNA polymerase alpha subunit dimerisation domain"/>
    <property type="match status" value="1"/>
</dbReference>
<evidence type="ECO:0000256" key="2">
    <source>
        <dbReference type="ARBA" id="ARBA00006835"/>
    </source>
</evidence>
<dbReference type="Gene3D" id="2.40.270.10">
    <property type="entry name" value="DNA-directed RNA polymerase, subunit 2, domain 6"/>
    <property type="match status" value="2"/>
</dbReference>
<dbReference type="GO" id="GO:0003899">
    <property type="term" value="F:DNA-directed RNA polymerase activity"/>
    <property type="evidence" value="ECO:0007669"/>
    <property type="project" value="UniProtKB-EC"/>
</dbReference>
<dbReference type="GO" id="GO:0003677">
    <property type="term" value="F:DNA binding"/>
    <property type="evidence" value="ECO:0007669"/>
    <property type="project" value="InterPro"/>
</dbReference>
<reference evidence="14" key="1">
    <citation type="journal article" date="2019" name="Genome Biol. Evol.">
        <title>Tracing the Evolution of the Plastome and Mitogenome in the Chloropicophyceae Uncovered Convergent tRNA Gene Losses and a Variant Plastid Genetic Code.</title>
        <authorList>
            <person name="Turmel M."/>
            <person name="Dos Santos A.L."/>
            <person name="Otis C."/>
            <person name="Sergerie R."/>
            <person name="Lemieux C."/>
        </authorList>
    </citation>
    <scope>NUCLEOTIDE SEQUENCE</scope>
</reference>
<dbReference type="InterPro" id="IPR042107">
    <property type="entry name" value="DNA-dir_RNA_pol_bsu_ext_1_sf"/>
</dbReference>
<keyword evidence="14" id="KW-0934">Plastid</keyword>
<evidence type="ECO:0000256" key="6">
    <source>
        <dbReference type="ARBA" id="ARBA00023163"/>
    </source>
</evidence>